<comment type="caution">
    <text evidence="6">The sequence shown here is derived from an EMBL/GenBank/DDBJ whole genome shotgun (WGS) entry which is preliminary data.</text>
</comment>
<keyword evidence="3" id="KW-0472">Membrane</keyword>
<comment type="similarity">
    <text evidence="4">Belongs to the Omp25/RopB family.</text>
</comment>
<evidence type="ECO:0000259" key="5">
    <source>
        <dbReference type="Pfam" id="PF13505"/>
    </source>
</evidence>
<reference evidence="6 7" key="1">
    <citation type="submission" date="2024-07" db="EMBL/GenBank/DDBJ databases">
        <title>Novosphingobium kalidii RD2P27.</title>
        <authorList>
            <person name="Sun J.-Q."/>
        </authorList>
    </citation>
    <scope>NUCLEOTIDE SEQUENCE [LARGE SCALE GENOMIC DNA]</scope>
    <source>
        <strain evidence="6 7">RD2P27</strain>
    </source>
</reference>
<evidence type="ECO:0000256" key="2">
    <source>
        <dbReference type="ARBA" id="ARBA00022729"/>
    </source>
</evidence>
<dbReference type="PANTHER" id="PTHR34001">
    <property type="entry name" value="BLL7405 PROTEIN"/>
    <property type="match status" value="1"/>
</dbReference>
<dbReference type="PANTHER" id="PTHR34001:SF3">
    <property type="entry name" value="BLL7405 PROTEIN"/>
    <property type="match status" value="1"/>
</dbReference>
<organism evidence="6 7">
    <name type="scientific">Novosphingobium kalidii</name>
    <dbReference type="NCBI Taxonomy" id="3230299"/>
    <lineage>
        <taxon>Bacteria</taxon>
        <taxon>Pseudomonadati</taxon>
        <taxon>Pseudomonadota</taxon>
        <taxon>Alphaproteobacteria</taxon>
        <taxon>Sphingomonadales</taxon>
        <taxon>Sphingomonadaceae</taxon>
        <taxon>Novosphingobium</taxon>
    </lineage>
</organism>
<protein>
    <submittedName>
        <fullName evidence="6">Outer membrane beta-barrel protein</fullName>
    </submittedName>
</protein>
<evidence type="ECO:0000313" key="6">
    <source>
        <dbReference type="EMBL" id="MET1753949.1"/>
    </source>
</evidence>
<dbReference type="Proteomes" id="UP001548713">
    <property type="component" value="Unassembled WGS sequence"/>
</dbReference>
<dbReference type="SUPFAM" id="SSF56925">
    <property type="entry name" value="OMPA-like"/>
    <property type="match status" value="1"/>
</dbReference>
<evidence type="ECO:0000256" key="3">
    <source>
        <dbReference type="ARBA" id="ARBA00023136"/>
    </source>
</evidence>
<dbReference type="RefSeq" id="WP_353982356.1">
    <property type="nucleotide sequence ID" value="NZ_JBEWLY010000001.1"/>
</dbReference>
<gene>
    <name evidence="6" type="ORF">ABVV53_00495</name>
</gene>
<dbReference type="InterPro" id="IPR027385">
    <property type="entry name" value="Beta-barrel_OMP"/>
</dbReference>
<dbReference type="InterPro" id="IPR051692">
    <property type="entry name" value="OMP-like"/>
</dbReference>
<evidence type="ECO:0000256" key="4">
    <source>
        <dbReference type="ARBA" id="ARBA00038306"/>
    </source>
</evidence>
<accession>A0ABV2CX02</accession>
<proteinExistence type="inferred from homology"/>
<dbReference type="Pfam" id="PF13505">
    <property type="entry name" value="OMP_b-brl"/>
    <property type="match status" value="1"/>
</dbReference>
<keyword evidence="7" id="KW-1185">Reference proteome</keyword>
<keyword evidence="2" id="KW-0732">Signal</keyword>
<evidence type="ECO:0000256" key="1">
    <source>
        <dbReference type="ARBA" id="ARBA00004370"/>
    </source>
</evidence>
<dbReference type="EMBL" id="JBEWLY010000001">
    <property type="protein sequence ID" value="MET1753949.1"/>
    <property type="molecule type" value="Genomic_DNA"/>
</dbReference>
<evidence type="ECO:0000313" key="7">
    <source>
        <dbReference type="Proteomes" id="UP001548713"/>
    </source>
</evidence>
<dbReference type="InterPro" id="IPR011250">
    <property type="entry name" value="OMP/PagP_B-barrel"/>
</dbReference>
<comment type="subcellular location">
    <subcellularLocation>
        <location evidence="1">Membrane</location>
    </subcellularLocation>
</comment>
<dbReference type="Gene3D" id="2.40.160.20">
    <property type="match status" value="1"/>
</dbReference>
<sequence length="273" mass="29000">MTGLTIGLATAVAVPVAAQDREAHFDGPYIQVFGGASGQPADRGNGLVFDTDQDGTYGDTVSTVSGADAFSPGFCGGRARTGTPDAGCIADRDGVEYGGRIGYDRRMNNFVVGGLIEATGNRSVDGTSGFSTTPASYTSERSLDYNVSARLRAGYTPGGGMLFYVTGGGGMAKIDHQFRTTNTANSFQERRDGKAVWGWQVGGGGELMVTDQISLGLEYLYNRYDDDKHYVEVGQGTAPATNPFLLRSGGTRIQPSDTRFEYHSLRAVVGFRF</sequence>
<name>A0ABV2CX02_9SPHN</name>
<feature type="domain" description="Outer membrane protein beta-barrel" evidence="5">
    <location>
        <begin position="7"/>
        <end position="228"/>
    </location>
</feature>